<reference evidence="4" key="1">
    <citation type="submission" date="2020-07" db="EMBL/GenBank/DDBJ databases">
        <title>Metabolic diversity and evolutionary history of the archaeal phylum ###Micrarchaeota### uncovered from a freshwater lake metagenome.</title>
        <authorList>
            <person name="Kadnikov V.V."/>
            <person name="Savvichev A.S."/>
            <person name="Mardanov A.V."/>
            <person name="Beletsky A.V."/>
            <person name="Chupakov A.V."/>
            <person name="Kokryatskaya N.M."/>
            <person name="Pimenov N.V."/>
            <person name="Ravin N.V."/>
        </authorList>
    </citation>
    <scope>NUCLEOTIDE SEQUENCE [LARGE SCALE GENOMIC DNA]</scope>
</reference>
<feature type="transmembrane region" description="Helical" evidence="2">
    <location>
        <begin position="589"/>
        <end position="608"/>
    </location>
</feature>
<name>A0A7D6BLC7_FERL1</name>
<protein>
    <submittedName>
        <fullName evidence="3">Uncharacterized protein</fullName>
    </submittedName>
</protein>
<gene>
    <name evidence="3" type="ORF">Sv326_0023</name>
</gene>
<dbReference type="KEGG" id="flt:Sv326_0023"/>
<evidence type="ECO:0000256" key="2">
    <source>
        <dbReference type="SAM" id="Phobius"/>
    </source>
</evidence>
<feature type="coiled-coil region" evidence="1">
    <location>
        <begin position="502"/>
        <end position="536"/>
    </location>
</feature>
<organism evidence="3 4">
    <name type="scientific">Fermentimicrarchaeum limneticum</name>
    <dbReference type="NCBI Taxonomy" id="2795018"/>
    <lineage>
        <taxon>Archaea</taxon>
        <taxon>Candidatus Micrarchaeota</taxon>
        <taxon>Candidatus Fermentimicrarchaeales</taxon>
        <taxon>Candidatus Fermentimicrarchaeaceae</taxon>
        <taxon>Candidatus Fermentimicrarchaeum</taxon>
    </lineage>
</organism>
<dbReference type="Proteomes" id="UP000510821">
    <property type="component" value="Chromosome"/>
</dbReference>
<keyword evidence="2" id="KW-0812">Transmembrane</keyword>
<dbReference type="EMBL" id="CP058998">
    <property type="protein sequence ID" value="QLJ52198.1"/>
    <property type="molecule type" value="Genomic_DNA"/>
</dbReference>
<evidence type="ECO:0000313" key="4">
    <source>
        <dbReference type="Proteomes" id="UP000510821"/>
    </source>
</evidence>
<keyword evidence="2" id="KW-0472">Membrane</keyword>
<evidence type="ECO:0000313" key="3">
    <source>
        <dbReference type="EMBL" id="QLJ52198.1"/>
    </source>
</evidence>
<sequence>MRKFTLLLSLICFVLAVNSIKTISPGESTTINFIIKNPSGIHEFCVDSVLIQFTDYLGDIKVVTPLPVYPKVCICPQNKDSSCLSYAAAGKAYGQSQGYMYASSNTYQLAFNIQVDPNPASSLFYPGVLHNYEVRYSYKFVNCKIGCWFENPQQESYSDMTYIYGLTQSQISAAQTGTPIEQVAANTIADAQQQVSDAFNAMEEANSTLSLALTVHCVSIINANSHLSVAQTNYSNAMTELIAAQSAYNSKEYESARYNATIAEQLAIGTKNEADMATNIIQAEIQRVETLSGKLTQANLSTTYSKALETKAQTIGVNSYAASALITLSFEYLNRTETACQTGDYNIVTTSSDAAIEKADLARNLLELLVRYRLAELFADYSMNLTKMQSQLGNFSSNFSNSTANELMLYSANIRNGTFTEYLLYIDMASAIEEILNDTSSAFAELNKTIDRLRGLNSLASSYKQELNLSEVELLLQNSTVKLSEADFNSSLNLTQEAGIRISQAEEELRSKIAKIENAKLMIDLANKTIAEVSSQRLVVIGPDMSESEVALFRAREVLYSQPERANDFARQARVLAIEQQRRMESTKMGIAGAVIIIIVLAIIISRINPSRRRYKNY</sequence>
<evidence type="ECO:0000256" key="1">
    <source>
        <dbReference type="SAM" id="Coils"/>
    </source>
</evidence>
<proteinExistence type="predicted"/>
<keyword evidence="1" id="KW-0175">Coiled coil</keyword>
<dbReference type="AlphaFoldDB" id="A0A7D6BLC7"/>
<accession>A0A7D6BLC7</accession>
<keyword evidence="2" id="KW-1133">Transmembrane helix</keyword>